<dbReference type="InterPro" id="IPR049227">
    <property type="entry name" value="DUF6824"/>
</dbReference>
<dbReference type="Pfam" id="PF20710">
    <property type="entry name" value="DUF6824"/>
    <property type="match status" value="1"/>
</dbReference>
<accession>A0AAD2G5Y0</accession>
<dbReference type="InterPro" id="IPR036273">
    <property type="entry name" value="CRAL/TRIO_N_dom_sf"/>
</dbReference>
<organism evidence="2 3">
    <name type="scientific">Cylindrotheca closterium</name>
    <dbReference type="NCBI Taxonomy" id="2856"/>
    <lineage>
        <taxon>Eukaryota</taxon>
        <taxon>Sar</taxon>
        <taxon>Stramenopiles</taxon>
        <taxon>Ochrophyta</taxon>
        <taxon>Bacillariophyta</taxon>
        <taxon>Bacillariophyceae</taxon>
        <taxon>Bacillariophycidae</taxon>
        <taxon>Bacillariales</taxon>
        <taxon>Bacillariaceae</taxon>
        <taxon>Cylindrotheca</taxon>
    </lineage>
</organism>
<dbReference type="SUPFAM" id="SSF46938">
    <property type="entry name" value="CRAL/TRIO N-terminal domain"/>
    <property type="match status" value="1"/>
</dbReference>
<evidence type="ECO:0000259" key="1">
    <source>
        <dbReference type="Pfam" id="PF20710"/>
    </source>
</evidence>
<feature type="domain" description="DUF6824" evidence="1">
    <location>
        <begin position="390"/>
        <end position="468"/>
    </location>
</feature>
<dbReference type="AlphaFoldDB" id="A0AAD2G5Y0"/>
<keyword evidence="3" id="KW-1185">Reference proteome</keyword>
<evidence type="ECO:0000313" key="3">
    <source>
        <dbReference type="Proteomes" id="UP001295423"/>
    </source>
</evidence>
<protein>
    <recommendedName>
        <fullName evidence="1">DUF6824 domain-containing protein</fullName>
    </recommendedName>
</protein>
<reference evidence="2" key="1">
    <citation type="submission" date="2023-08" db="EMBL/GenBank/DDBJ databases">
        <authorList>
            <person name="Audoor S."/>
            <person name="Bilcke G."/>
        </authorList>
    </citation>
    <scope>NUCLEOTIDE SEQUENCE</scope>
</reference>
<dbReference type="Proteomes" id="UP001295423">
    <property type="component" value="Unassembled WGS sequence"/>
</dbReference>
<proteinExistence type="predicted"/>
<sequence>MREQKPKYQQYLFRNVNWHDKCSPVSQTMRIPTIAQLQNYQPSAIEYRNIFFHRHTSPMMATSRGGSNPMDTIIAQDLNQLSFQERCAVYEEIHGVDSPRLEEETEQAVNTKLTALQDEIERIAIKPAYDQAMQMSNVYVTSRKFLLMFLRAESMDPAKAANRLVKFMERKLEYFGPESLARAICSSDLDSDDLNNLKTGVLQVLPEKDRSGRAVIGMFLKLISSLPYRHPASMVKIMTFLYLSMIENDDEAQKKGTVMILYFIGDGPFDWDHGFQQSGGTTIPEWLPGKFKCIHLCTPPNLANSIGHAIANQLHPSLRVRFRVQSCESQTECHRKLMTFGLPVHVIPVTTGMKLKTGTHLRWMAKQNTRDASILQTGNFPGIDLPGSHDILLGRGKTLQEHLGNQIMRSLVREWLFRYTEADRIMKTNIAWELVTRIKQGGSRFLARSDDGWWAEVIDDLAREKVSENAEIL</sequence>
<dbReference type="EMBL" id="CAKOGP040002069">
    <property type="protein sequence ID" value="CAJ1960684.1"/>
    <property type="molecule type" value="Genomic_DNA"/>
</dbReference>
<comment type="caution">
    <text evidence="2">The sequence shown here is derived from an EMBL/GenBank/DDBJ whole genome shotgun (WGS) entry which is preliminary data.</text>
</comment>
<dbReference type="Gene3D" id="3.40.525.10">
    <property type="entry name" value="CRAL-TRIO lipid binding domain"/>
    <property type="match status" value="1"/>
</dbReference>
<name>A0AAD2G5Y0_9STRA</name>
<dbReference type="InterPro" id="IPR036865">
    <property type="entry name" value="CRAL-TRIO_dom_sf"/>
</dbReference>
<gene>
    <name evidence="2" type="ORF">CYCCA115_LOCUS18842</name>
</gene>
<evidence type="ECO:0000313" key="2">
    <source>
        <dbReference type="EMBL" id="CAJ1960684.1"/>
    </source>
</evidence>
<dbReference type="SUPFAM" id="SSF52087">
    <property type="entry name" value="CRAL/TRIO domain"/>
    <property type="match status" value="1"/>
</dbReference>